<gene>
    <name evidence="1" type="ORF">KS4_33650</name>
</gene>
<organism evidence="1 2">
    <name type="scientific">Poriferisphaera corsica</name>
    <dbReference type="NCBI Taxonomy" id="2528020"/>
    <lineage>
        <taxon>Bacteria</taxon>
        <taxon>Pseudomonadati</taxon>
        <taxon>Planctomycetota</taxon>
        <taxon>Phycisphaerae</taxon>
        <taxon>Phycisphaerales</taxon>
        <taxon>Phycisphaeraceae</taxon>
        <taxon>Poriferisphaera</taxon>
    </lineage>
</organism>
<evidence type="ECO:0000313" key="2">
    <source>
        <dbReference type="Proteomes" id="UP000317369"/>
    </source>
</evidence>
<evidence type="ECO:0008006" key="3">
    <source>
        <dbReference type="Google" id="ProtNLM"/>
    </source>
</evidence>
<protein>
    <recommendedName>
        <fullName evidence="3">HTH cro/C1-type domain-containing protein</fullName>
    </recommendedName>
</protein>
<dbReference type="OrthoDB" id="5290839at2"/>
<dbReference type="RefSeq" id="WP_145080389.1">
    <property type="nucleotide sequence ID" value="NZ_CP036425.1"/>
</dbReference>
<proteinExistence type="predicted"/>
<evidence type="ECO:0000313" key="1">
    <source>
        <dbReference type="EMBL" id="QDU35284.1"/>
    </source>
</evidence>
<name>A0A517YYI2_9BACT</name>
<keyword evidence="2" id="KW-1185">Reference proteome</keyword>
<dbReference type="KEGG" id="pcor:KS4_33650"/>
<dbReference type="AlphaFoldDB" id="A0A517YYI2"/>
<reference evidence="1 2" key="1">
    <citation type="submission" date="2019-02" db="EMBL/GenBank/DDBJ databases">
        <title>Deep-cultivation of Planctomycetes and their phenomic and genomic characterization uncovers novel biology.</title>
        <authorList>
            <person name="Wiegand S."/>
            <person name="Jogler M."/>
            <person name="Boedeker C."/>
            <person name="Pinto D."/>
            <person name="Vollmers J."/>
            <person name="Rivas-Marin E."/>
            <person name="Kohn T."/>
            <person name="Peeters S.H."/>
            <person name="Heuer A."/>
            <person name="Rast P."/>
            <person name="Oberbeckmann S."/>
            <person name="Bunk B."/>
            <person name="Jeske O."/>
            <person name="Meyerdierks A."/>
            <person name="Storesund J.E."/>
            <person name="Kallscheuer N."/>
            <person name="Luecker S."/>
            <person name="Lage O.M."/>
            <person name="Pohl T."/>
            <person name="Merkel B.J."/>
            <person name="Hornburger P."/>
            <person name="Mueller R.-W."/>
            <person name="Bruemmer F."/>
            <person name="Labrenz M."/>
            <person name="Spormann A.M."/>
            <person name="Op den Camp H."/>
            <person name="Overmann J."/>
            <person name="Amann R."/>
            <person name="Jetten M.S.M."/>
            <person name="Mascher T."/>
            <person name="Medema M.H."/>
            <person name="Devos D.P."/>
            <person name="Kaster A.-K."/>
            <person name="Ovreas L."/>
            <person name="Rohde M."/>
            <person name="Galperin M.Y."/>
            <person name="Jogler C."/>
        </authorList>
    </citation>
    <scope>NUCLEOTIDE SEQUENCE [LARGE SCALE GENOMIC DNA]</scope>
    <source>
        <strain evidence="1 2">KS4</strain>
    </source>
</reference>
<dbReference type="EMBL" id="CP036425">
    <property type="protein sequence ID" value="QDU35284.1"/>
    <property type="molecule type" value="Genomic_DNA"/>
</dbReference>
<accession>A0A517YYI2</accession>
<sequence length="99" mass="11531">MGQKNHKHIAILKREIETRVKDNEQYSMRAFAQWLGLDPAYLSRVLNVKQEISTTAAKQVVRRLDLSEKERVHFLESVADEKRCSSLKDMDPELTDCDK</sequence>
<dbReference type="Proteomes" id="UP000317369">
    <property type="component" value="Chromosome"/>
</dbReference>